<keyword evidence="4" id="KW-1185">Reference proteome</keyword>
<dbReference type="PROSITE" id="PS50181">
    <property type="entry name" value="FBOX"/>
    <property type="match status" value="1"/>
</dbReference>
<keyword evidence="1" id="KW-1133">Transmembrane helix</keyword>
<keyword evidence="1" id="KW-0812">Transmembrane</keyword>
<dbReference type="InterPro" id="IPR001810">
    <property type="entry name" value="F-box_dom"/>
</dbReference>
<proteinExistence type="predicted"/>
<comment type="caution">
    <text evidence="3">The sequence shown here is derived from an EMBL/GenBank/DDBJ whole genome shotgun (WGS) entry which is preliminary data.</text>
</comment>
<reference evidence="3 4" key="1">
    <citation type="journal article" date="2021" name="DNA Res.">
        <title>Genome analysis of Candida subhashii reveals its hybrid nature and dual mitochondrial genome conformations.</title>
        <authorList>
            <person name="Mixao V."/>
            <person name="Hegedusova E."/>
            <person name="Saus E."/>
            <person name="Pryszcz L.P."/>
            <person name="Cillingova A."/>
            <person name="Nosek J."/>
            <person name="Gabaldon T."/>
        </authorList>
    </citation>
    <scope>NUCLEOTIDE SEQUENCE [LARGE SCALE GENOMIC DNA]</scope>
    <source>
        <strain evidence="3 4">CBS 10753</strain>
    </source>
</reference>
<keyword evidence="1" id="KW-0472">Membrane</keyword>
<organism evidence="3 4">
    <name type="scientific">[Candida] subhashii</name>
    <dbReference type="NCBI Taxonomy" id="561895"/>
    <lineage>
        <taxon>Eukaryota</taxon>
        <taxon>Fungi</taxon>
        <taxon>Dikarya</taxon>
        <taxon>Ascomycota</taxon>
        <taxon>Saccharomycotina</taxon>
        <taxon>Pichiomycetes</taxon>
        <taxon>Debaryomycetaceae</taxon>
        <taxon>Spathaspora</taxon>
    </lineage>
</organism>
<evidence type="ECO:0000313" key="4">
    <source>
        <dbReference type="Proteomes" id="UP000694255"/>
    </source>
</evidence>
<dbReference type="Pfam" id="PF10333">
    <property type="entry name" value="Pga1"/>
    <property type="match status" value="1"/>
</dbReference>
<evidence type="ECO:0000256" key="1">
    <source>
        <dbReference type="SAM" id="Phobius"/>
    </source>
</evidence>
<dbReference type="RefSeq" id="XP_049264439.1">
    <property type="nucleotide sequence ID" value="XM_049406002.1"/>
</dbReference>
<dbReference type="Proteomes" id="UP000694255">
    <property type="component" value="Unassembled WGS sequence"/>
</dbReference>
<dbReference type="InterPro" id="IPR019433">
    <property type="entry name" value="GPI_ManTrfase_II_coact_Pga1"/>
</dbReference>
<accession>A0A8J5QRZ0</accession>
<gene>
    <name evidence="3" type="ORF">J8A68_002270</name>
</gene>
<evidence type="ECO:0000259" key="2">
    <source>
        <dbReference type="PROSITE" id="PS50181"/>
    </source>
</evidence>
<name>A0A8J5QRZ0_9ASCO</name>
<dbReference type="AlphaFoldDB" id="A0A8J5QRZ0"/>
<dbReference type="EMBL" id="JAGSYN010000103">
    <property type="protein sequence ID" value="KAG7664207.1"/>
    <property type="molecule type" value="Genomic_DNA"/>
</dbReference>
<feature type="transmembrane region" description="Helical" evidence="1">
    <location>
        <begin position="549"/>
        <end position="569"/>
    </location>
</feature>
<dbReference type="OrthoDB" id="4073795at2759"/>
<feature type="domain" description="F-box" evidence="2">
    <location>
        <begin position="22"/>
        <end position="74"/>
    </location>
</feature>
<protein>
    <recommendedName>
        <fullName evidence="2">F-box domain-containing protein</fullName>
    </recommendedName>
</protein>
<evidence type="ECO:0000313" key="3">
    <source>
        <dbReference type="EMBL" id="KAG7664207.1"/>
    </source>
</evidence>
<dbReference type="GeneID" id="73469071"/>
<sequence length="575" mass="68996">MKRTIIHQDNEFNNKFKRKNPELNLVRIPHDILNLILNQLTPIDIINLSSLDHEFRTYFASMIFSKVKTTWSNLIDEIDGKRTFLKRYRYFIRQLRIIDCYSYGEWQIDVFSDLTHLYPHLTTILINSRNSSNWLKYRGNDDITQLTLYFEKDHLESQNQFLSENPKNINQIIRNESLTAITNPRIFSIEHIANFKMLRKLCLYDYHFNWEIQSIGNPVLLIDEVSLHNCTWEYPFKLSQFNYNHNMTKLNISYKNDNPFIHSERFNSFIKNEDKEEDFQSLEVLSINILYDDSHSFFIPADYSYIQRKDICGFINHEKYPNLRQLTFHGWILKLYDFESFPKSISRDDNNLELLDLEIFDTLSALCLANTETYLIRIPHYFDIIPHPKNMNHQDKLERNAQVINETHYIILEYPIQTIKTFDKDHISNVIKITDYNSITPMKKTLFVRVNNYEDNIFNSDDLLNVKLCWPAIYPFDFRISHQYLHLNELIPTTSDDSFDLYIRIDYEFFGQTYDRDMYLSENEELQFQLYINKLPNKWIPIPLELYDILIYIIDIAILFGWNIIPYIISTVTSV</sequence>